<reference evidence="4 5" key="1">
    <citation type="submission" date="2020-10" db="EMBL/GenBank/DDBJ databases">
        <title>Ca. Dormibacterota MAGs.</title>
        <authorList>
            <person name="Montgomery K."/>
        </authorList>
    </citation>
    <scope>NUCLEOTIDE SEQUENCE [LARGE SCALE GENOMIC DNA]</scope>
    <source>
        <strain evidence="4">SC8812_S17_18</strain>
    </source>
</reference>
<dbReference type="PRINTS" id="PR00081">
    <property type="entry name" value="GDHRDH"/>
</dbReference>
<dbReference type="PANTHER" id="PTHR44196">
    <property type="entry name" value="DEHYDROGENASE/REDUCTASE SDR FAMILY MEMBER 7B"/>
    <property type="match status" value="1"/>
</dbReference>
<dbReference type="InterPro" id="IPR036291">
    <property type="entry name" value="NAD(P)-bd_dom_sf"/>
</dbReference>
<dbReference type="InterPro" id="IPR020904">
    <property type="entry name" value="Sc_DH/Rdtase_CS"/>
</dbReference>
<proteinExistence type="inferred from homology"/>
<name>A0A934N0G0_9BACT</name>
<organism evidence="4 5">
    <name type="scientific">Candidatus Aeolococcus gillhamiae</name>
    <dbReference type="NCBI Taxonomy" id="3127015"/>
    <lineage>
        <taxon>Bacteria</taxon>
        <taxon>Bacillati</taxon>
        <taxon>Candidatus Dormiibacterota</taxon>
        <taxon>Candidatus Dormibacteria</taxon>
        <taxon>Candidatus Aeolococcales</taxon>
        <taxon>Candidatus Aeolococcaceae</taxon>
        <taxon>Candidatus Aeolococcus</taxon>
    </lineage>
</organism>
<dbReference type="GO" id="GO:0016020">
    <property type="term" value="C:membrane"/>
    <property type="evidence" value="ECO:0007669"/>
    <property type="project" value="TreeGrafter"/>
</dbReference>
<keyword evidence="2" id="KW-0560">Oxidoreductase</keyword>
<dbReference type="CDD" id="cd05233">
    <property type="entry name" value="SDR_c"/>
    <property type="match status" value="1"/>
</dbReference>
<dbReference type="Gene3D" id="3.40.50.720">
    <property type="entry name" value="NAD(P)-binding Rossmann-like Domain"/>
    <property type="match status" value="1"/>
</dbReference>
<dbReference type="PANTHER" id="PTHR44196:SF1">
    <property type="entry name" value="DEHYDROGENASE_REDUCTASE SDR FAMILY MEMBER 7B"/>
    <property type="match status" value="1"/>
</dbReference>
<dbReference type="RefSeq" id="WP_337313225.1">
    <property type="nucleotide sequence ID" value="NZ_JAEKNS010000132.1"/>
</dbReference>
<dbReference type="InterPro" id="IPR002347">
    <property type="entry name" value="SDR_fam"/>
</dbReference>
<comment type="similarity">
    <text evidence="1 3">Belongs to the short-chain dehydrogenases/reductases (SDR) family.</text>
</comment>
<comment type="caution">
    <text evidence="4">The sequence shown here is derived from an EMBL/GenBank/DDBJ whole genome shotgun (WGS) entry which is preliminary data.</text>
</comment>
<dbReference type="EMBL" id="JAEKNS010000132">
    <property type="protein sequence ID" value="MBJ7595790.1"/>
    <property type="molecule type" value="Genomic_DNA"/>
</dbReference>
<dbReference type="GO" id="GO:0016491">
    <property type="term" value="F:oxidoreductase activity"/>
    <property type="evidence" value="ECO:0007669"/>
    <property type="project" value="UniProtKB-KW"/>
</dbReference>
<evidence type="ECO:0000256" key="3">
    <source>
        <dbReference type="RuleBase" id="RU000363"/>
    </source>
</evidence>
<evidence type="ECO:0000256" key="1">
    <source>
        <dbReference type="ARBA" id="ARBA00006484"/>
    </source>
</evidence>
<dbReference type="PROSITE" id="PS00061">
    <property type="entry name" value="ADH_SHORT"/>
    <property type="match status" value="1"/>
</dbReference>
<dbReference type="AlphaFoldDB" id="A0A934N0G0"/>
<protein>
    <submittedName>
        <fullName evidence="4">SDR family NAD(P)-dependent oxidoreductase</fullName>
    </submittedName>
</protein>
<dbReference type="PRINTS" id="PR00080">
    <property type="entry name" value="SDRFAMILY"/>
</dbReference>
<dbReference type="Pfam" id="PF00106">
    <property type="entry name" value="adh_short"/>
    <property type="match status" value="1"/>
</dbReference>
<sequence>MSGRHVLLTGAAGGLGTTIATALSSRGAVLMLVDVNAAALLSLRDRLSCHALVADVADADDRARIISHCERAEHVPDVLINNAGIEKASEFDRLEPEEVRHALDVNLVGAMLLTHAALGGLRTRGRGHVISIASMAGIKPVPFNAVYNTAKAGLVGFSLSLSKELAGSGVDATVICPSAVTGVGMWARVSDQLTPNRLVESSAVTPDAVAAAVVRALEQRPRRILVGSPLVRAGALLSALSPRLDALTDRLSRIDSVYRERIRTDRDNRL</sequence>
<gene>
    <name evidence="4" type="ORF">JF886_13205</name>
</gene>
<accession>A0A934N0G0</accession>
<dbReference type="SUPFAM" id="SSF51735">
    <property type="entry name" value="NAD(P)-binding Rossmann-fold domains"/>
    <property type="match status" value="1"/>
</dbReference>
<evidence type="ECO:0000313" key="5">
    <source>
        <dbReference type="Proteomes" id="UP000606991"/>
    </source>
</evidence>
<evidence type="ECO:0000256" key="2">
    <source>
        <dbReference type="ARBA" id="ARBA00023002"/>
    </source>
</evidence>
<evidence type="ECO:0000313" key="4">
    <source>
        <dbReference type="EMBL" id="MBJ7595790.1"/>
    </source>
</evidence>
<dbReference type="Proteomes" id="UP000606991">
    <property type="component" value="Unassembled WGS sequence"/>
</dbReference>